<dbReference type="Proteomes" id="UP000234349">
    <property type="component" value="Unassembled WGS sequence"/>
</dbReference>
<dbReference type="Proteomes" id="UP001179858">
    <property type="component" value="Chromosome"/>
</dbReference>
<evidence type="ECO:0000313" key="2">
    <source>
        <dbReference type="EMBL" id="SPE18828.1"/>
    </source>
</evidence>
<dbReference type="EMBL" id="CP122959">
    <property type="protein sequence ID" value="WGI20102.1"/>
    <property type="molecule type" value="Genomic_DNA"/>
</dbReference>
<dbReference type="InterPro" id="IPR042184">
    <property type="entry name" value="YqeY/Aim41_N"/>
</dbReference>
<organism evidence="2 5">
    <name type="scientific">Latilactobacillus sakei</name>
    <name type="common">Lactobacillus sakei</name>
    <dbReference type="NCBI Taxonomy" id="1599"/>
    <lineage>
        <taxon>Bacteria</taxon>
        <taxon>Bacillati</taxon>
        <taxon>Bacillota</taxon>
        <taxon>Bacilli</taxon>
        <taxon>Lactobacillales</taxon>
        <taxon>Lactobacillaceae</taxon>
        <taxon>Latilactobacillus</taxon>
    </lineage>
</organism>
<sequence>MSLLEQLSSDLKTAMKAKDKLRLTVIRSLKTALTNAKISAGQDLSSDEELSVLSSQVKQRKDSLAEFEKGDRADLAEQTKAEIEIVQAYLPEQLDEAAVIVIVDEAMQATGATGKADFGKVMQYVMPKVKGRADGAMVNQVVKSKLS</sequence>
<name>A0A095ABV2_LATSK</name>
<evidence type="ECO:0000313" key="1">
    <source>
        <dbReference type="EMBL" id="PKX77782.1"/>
    </source>
</evidence>
<dbReference type="Gene3D" id="1.10.10.410">
    <property type="match status" value="1"/>
</dbReference>
<dbReference type="InterPro" id="IPR019004">
    <property type="entry name" value="YqeY/Aim41"/>
</dbReference>
<dbReference type="RefSeq" id="WP_016265043.1">
    <property type="nucleotide sequence ID" value="NZ_AP017931.1"/>
</dbReference>
<dbReference type="EMBL" id="OKRC01000001">
    <property type="protein sequence ID" value="SPE18828.1"/>
    <property type="molecule type" value="Genomic_DNA"/>
</dbReference>
<reference evidence="1 4" key="1">
    <citation type="submission" date="2016-09" db="EMBL/GenBank/DDBJ databases">
        <authorList>
            <person name="Inglin R.C."/>
        </authorList>
    </citation>
    <scope>NUCLEOTIDE SEQUENCE [LARGE SCALE GENOMIC DNA]</scope>
    <source>
        <strain evidence="1 4">RI-517</strain>
    </source>
</reference>
<evidence type="ECO:0000313" key="4">
    <source>
        <dbReference type="Proteomes" id="UP000234349"/>
    </source>
</evidence>
<dbReference type="GeneID" id="57133731"/>
<gene>
    <name evidence="1" type="ORF">CUR37_06095</name>
    <name evidence="2" type="ORF">LAS9267_00320</name>
    <name evidence="3" type="ORF">QBD03_05160</name>
</gene>
<dbReference type="Proteomes" id="UP000239650">
    <property type="component" value="Unassembled WGS sequence"/>
</dbReference>
<dbReference type="InterPro" id="IPR003789">
    <property type="entry name" value="Asn/Gln_tRNA_amidoTrase-B-like"/>
</dbReference>
<dbReference type="PANTHER" id="PTHR28055:SF1">
    <property type="entry name" value="ALTERED INHERITANCE OF MITOCHONDRIA PROTEIN 41, MITOCHONDRIAL"/>
    <property type="match status" value="1"/>
</dbReference>
<evidence type="ECO:0000313" key="3">
    <source>
        <dbReference type="EMBL" id="WGI20102.1"/>
    </source>
</evidence>
<dbReference type="AlphaFoldDB" id="A0A095ABV2"/>
<dbReference type="GO" id="GO:0016884">
    <property type="term" value="F:carbon-nitrogen ligase activity, with glutamine as amido-N-donor"/>
    <property type="evidence" value="ECO:0007669"/>
    <property type="project" value="InterPro"/>
</dbReference>
<evidence type="ECO:0000313" key="5">
    <source>
        <dbReference type="Proteomes" id="UP000239650"/>
    </source>
</evidence>
<protein>
    <submittedName>
        <fullName evidence="1">GatB/YqeY domain-containing protein</fullName>
    </submittedName>
    <submittedName>
        <fullName evidence="2">Yqey-like protein</fullName>
    </submittedName>
</protein>
<dbReference type="InterPro" id="IPR023168">
    <property type="entry name" value="GatB_Yqey_C_2"/>
</dbReference>
<dbReference type="SUPFAM" id="SSF89095">
    <property type="entry name" value="GatB/YqeY motif"/>
    <property type="match status" value="1"/>
</dbReference>
<reference evidence="2 5" key="2">
    <citation type="submission" date="2018-02" db="EMBL/GenBank/DDBJ databases">
        <authorList>
            <person name="Rodrigo-Torres L."/>
            <person name="Arahal R. D."/>
            <person name="Lucena T."/>
        </authorList>
    </citation>
    <scope>NUCLEOTIDE SEQUENCE [LARGE SCALE GENOMIC DNA]</scope>
    <source>
        <strain evidence="2 5">CECT 9267</strain>
    </source>
</reference>
<dbReference type="EMBL" id="MKGH01000027">
    <property type="protein sequence ID" value="PKX77782.1"/>
    <property type="molecule type" value="Genomic_DNA"/>
</dbReference>
<accession>A0A095ABV2</accession>
<dbReference type="PANTHER" id="PTHR28055">
    <property type="entry name" value="ALTERED INHERITANCE OF MITOCHONDRIA PROTEIN 41, MITOCHONDRIAL"/>
    <property type="match status" value="1"/>
</dbReference>
<reference evidence="3" key="3">
    <citation type="submission" date="2023-04" db="EMBL/GenBank/DDBJ databases">
        <title>Novel strain of Lactilactobacillus sakei and use thereof.</title>
        <authorList>
            <person name="Kim S.Y."/>
        </authorList>
    </citation>
    <scope>NUCLEOTIDE SEQUENCE</scope>
    <source>
        <strain evidence="3">HUP1</strain>
    </source>
</reference>
<proteinExistence type="predicted"/>
<dbReference type="Pfam" id="PF09424">
    <property type="entry name" value="YqeY"/>
    <property type="match status" value="1"/>
</dbReference>
<dbReference type="Gene3D" id="1.10.1510.10">
    <property type="entry name" value="Uncharacterised protein YqeY/AIM41 PF09424, N-terminal domain"/>
    <property type="match status" value="1"/>
</dbReference>